<organism evidence="1 2">
    <name type="scientific">Eimeria brunetti</name>
    <dbReference type="NCBI Taxonomy" id="51314"/>
    <lineage>
        <taxon>Eukaryota</taxon>
        <taxon>Sar</taxon>
        <taxon>Alveolata</taxon>
        <taxon>Apicomplexa</taxon>
        <taxon>Conoidasida</taxon>
        <taxon>Coccidia</taxon>
        <taxon>Eucoccidiorida</taxon>
        <taxon>Eimeriorina</taxon>
        <taxon>Eimeriidae</taxon>
        <taxon>Eimeria</taxon>
    </lineage>
</organism>
<name>U6LFU0_9EIME</name>
<dbReference type="VEuPathDB" id="ToxoDB:EBH_0013100"/>
<gene>
    <name evidence="1" type="ORF">EBH_0013100</name>
</gene>
<evidence type="ECO:0000313" key="1">
    <source>
        <dbReference type="EMBL" id="CDJ46660.1"/>
    </source>
</evidence>
<accession>U6LFU0</accession>
<reference evidence="1" key="2">
    <citation type="submission" date="2013-10" db="EMBL/GenBank/DDBJ databases">
        <authorList>
            <person name="Aslett M."/>
        </authorList>
    </citation>
    <scope>NUCLEOTIDE SEQUENCE [LARGE SCALE GENOMIC DNA]</scope>
    <source>
        <strain evidence="1">Houghton</strain>
    </source>
</reference>
<reference evidence="1" key="1">
    <citation type="submission" date="2013-10" db="EMBL/GenBank/DDBJ databases">
        <title>Genomic analysis of the causative agents of coccidiosis in chickens.</title>
        <authorList>
            <person name="Reid A.J."/>
            <person name="Blake D."/>
            <person name="Billington K."/>
            <person name="Browne H."/>
            <person name="Dunn M."/>
            <person name="Hung S."/>
            <person name="Kawahara F."/>
            <person name="Miranda-Saavedra D."/>
            <person name="Mourier T."/>
            <person name="Nagra H."/>
            <person name="Otto T.D."/>
            <person name="Rawlings N."/>
            <person name="Sanchez A."/>
            <person name="Sanders M."/>
            <person name="Subramaniam C."/>
            <person name="Tay Y."/>
            <person name="Dear P."/>
            <person name="Doerig C."/>
            <person name="Gruber A."/>
            <person name="Parkinson J."/>
            <person name="Shirley M."/>
            <person name="Wan K.L."/>
            <person name="Berriman M."/>
            <person name="Tomley F."/>
            <person name="Pain A."/>
        </authorList>
    </citation>
    <scope>NUCLEOTIDE SEQUENCE [LARGE SCALE GENOMIC DNA]</scope>
    <source>
        <strain evidence="1">Houghton</strain>
    </source>
</reference>
<proteinExistence type="predicted"/>
<evidence type="ECO:0000313" key="2">
    <source>
        <dbReference type="Proteomes" id="UP000030750"/>
    </source>
</evidence>
<keyword evidence="2" id="KW-1185">Reference proteome</keyword>
<dbReference type="Proteomes" id="UP000030750">
    <property type="component" value="Unassembled WGS sequence"/>
</dbReference>
<dbReference type="EMBL" id="HG710451">
    <property type="protein sequence ID" value="CDJ46660.1"/>
    <property type="molecule type" value="Genomic_DNA"/>
</dbReference>
<dbReference type="AlphaFoldDB" id="U6LFU0"/>
<protein>
    <submittedName>
        <fullName evidence="1">Uncharacterized protein</fullName>
    </submittedName>
</protein>
<sequence length="160" mass="17726">MRWSEGRSPGEGAVDAFMVIVKWDILFRESMVTEIESLPETVRGRAVMNSELWWIKCREGITGICKRPAGSRAGGEGKWMSKVERELLMQERKTGQRLASPGRLPCYSGYPPKAARPFTSVPSSKYYAGLVCNVDVREAPESETNDQWVLGEASTPGVGV</sequence>